<name>A0A0L0H4F1_SPIPD</name>
<dbReference type="OrthoDB" id="26838at2759"/>
<dbReference type="PANTHER" id="PTHR20953">
    <property type="entry name" value="KINASE-RELATED"/>
    <property type="match status" value="1"/>
</dbReference>
<dbReference type="Proteomes" id="UP000053201">
    <property type="component" value="Unassembled WGS sequence"/>
</dbReference>
<dbReference type="PANTHER" id="PTHR20953:SF3">
    <property type="entry name" value="P-LOOP CONTAINING NUCLEOSIDE TRIPHOSPHATE HYDROLASES SUPERFAMILY PROTEIN"/>
    <property type="match status" value="1"/>
</dbReference>
<dbReference type="RefSeq" id="XP_016603841.1">
    <property type="nucleotide sequence ID" value="XM_016756940.1"/>
</dbReference>
<keyword evidence="2" id="KW-0067">ATP-binding</keyword>
<dbReference type="EMBL" id="KQ257476">
    <property type="protein sequence ID" value="KNC95801.1"/>
    <property type="molecule type" value="Genomic_DNA"/>
</dbReference>
<dbReference type="VEuPathDB" id="FungiDB:SPPG_08794"/>
<dbReference type="Pfam" id="PF19568">
    <property type="entry name" value="Spore_III_AA"/>
    <property type="match status" value="1"/>
</dbReference>
<feature type="domain" description="Stage III sporulation protein AA AAA+ ATPase" evidence="3">
    <location>
        <begin position="547"/>
        <end position="692"/>
    </location>
</feature>
<evidence type="ECO:0000313" key="4">
    <source>
        <dbReference type="EMBL" id="KNC95801.1"/>
    </source>
</evidence>
<dbReference type="STRING" id="645134.A0A0L0H4F1"/>
<dbReference type="GeneID" id="27691927"/>
<protein>
    <recommendedName>
        <fullName evidence="3">Stage III sporulation protein AA AAA+ ATPase domain-containing protein</fullName>
    </recommendedName>
</protein>
<sequence>MRTPAQQEEDEALAWVHTRVRTMCARNQEWNISDLVNVLRRENDALTAAFSRIGKNWSTILDRHFPNEFDFRTAEGRTYLRLRPGGGGTPSDDGGSAAVGKEVATDVGKEVAINVARLALVSPMSNRANVTKINSKQLYDEMRAITEEAPYVVVHDWGSAFLVGVPGGRTFVAVPSLHASNMKEIRDHQRNLFDKGKMVISWHSSASPPGTEECTVWNFYRGLVQLQKPLKNKLLIPINESSYEEFRDVFAATFSIPNVSVPELGANTEQWLTSAGNEAMALIDSCILLGQLKIMIELRLSEGKETVGKVPKLPIVAAYDEDAYDIDLLTSFDKAWKAIHRFQNPTAKLVPVPPFPGGDILQARRQCLTPDGRFPYAPELQIIKPPLRRILQMLSGDPSTKENYLDPWYDEEDRVYTVHEGSPSGVAGSFRTAGDAAGAATDSEQGPLDDVVDLRQGLLDAFKPTELENLSEIYLDVGDAASAITFKGEYREFSVKPLSRAQIQMAATGIPFHADLCRGSFPNELHRISQKLQRDVLDDEGKMGLAGLTIRVERAIYGLAERFQDILNSDDSVLFVGLPGAGKTAVLRDVCAYIAEGIHPRKLALVDSSQELGGADFVRHKCLGRTRWFGGLGWEGDLAELMSLIMRNHTPLVMATDEITARSEIDAARSIKESGLRMLATCHGSFQDLIKHPDKNTLLGGIASVTVTDEKAQKGGRFVKTMQSRAKSPIFDVIIEIHSKTQYVVLSKHRRGDCSDVVTVGEPPGAPAASVSSIDAAGAPGLWRNYW</sequence>
<dbReference type="AlphaFoldDB" id="A0A0L0H4F1"/>
<dbReference type="Gene3D" id="3.40.50.300">
    <property type="entry name" value="P-loop containing nucleotide triphosphate hydrolases"/>
    <property type="match status" value="1"/>
</dbReference>
<evidence type="ECO:0000256" key="2">
    <source>
        <dbReference type="ARBA" id="ARBA00022840"/>
    </source>
</evidence>
<evidence type="ECO:0000313" key="5">
    <source>
        <dbReference type="Proteomes" id="UP000053201"/>
    </source>
</evidence>
<evidence type="ECO:0000256" key="1">
    <source>
        <dbReference type="ARBA" id="ARBA00022741"/>
    </source>
</evidence>
<reference evidence="4 5" key="1">
    <citation type="submission" date="2009-08" db="EMBL/GenBank/DDBJ databases">
        <title>The Genome Sequence of Spizellomyces punctatus strain DAOM BR117.</title>
        <authorList>
            <consortium name="The Broad Institute Genome Sequencing Platform"/>
            <person name="Russ C."/>
            <person name="Cuomo C."/>
            <person name="Shea T."/>
            <person name="Young S.K."/>
            <person name="Zeng Q."/>
            <person name="Koehrsen M."/>
            <person name="Haas B."/>
            <person name="Borodovsky M."/>
            <person name="Guigo R."/>
            <person name="Alvarado L."/>
            <person name="Berlin A."/>
            <person name="Bochicchio J."/>
            <person name="Borenstein D."/>
            <person name="Chapman S."/>
            <person name="Chen Z."/>
            <person name="Engels R."/>
            <person name="Freedman E."/>
            <person name="Gellesch M."/>
            <person name="Goldberg J."/>
            <person name="Griggs A."/>
            <person name="Gujja S."/>
            <person name="Heiman D."/>
            <person name="Hepburn T."/>
            <person name="Howarth C."/>
            <person name="Jen D."/>
            <person name="Larson L."/>
            <person name="Lewis B."/>
            <person name="Mehta T."/>
            <person name="Park D."/>
            <person name="Pearson M."/>
            <person name="Roberts A."/>
            <person name="Saif S."/>
            <person name="Shenoy N."/>
            <person name="Sisk P."/>
            <person name="Stolte C."/>
            <person name="Sykes S."/>
            <person name="Thomson T."/>
            <person name="Walk T."/>
            <person name="White J."/>
            <person name="Yandava C."/>
            <person name="Burger G."/>
            <person name="Gray M.W."/>
            <person name="Holland P.W.H."/>
            <person name="King N."/>
            <person name="Lang F.B.F."/>
            <person name="Roger A.J."/>
            <person name="Ruiz-Trillo I."/>
            <person name="Lander E."/>
            <person name="Nusbaum C."/>
        </authorList>
    </citation>
    <scope>NUCLEOTIDE SEQUENCE [LARGE SCALE GENOMIC DNA]</scope>
    <source>
        <strain evidence="4 5">DAOM BR117</strain>
    </source>
</reference>
<dbReference type="SUPFAM" id="SSF52540">
    <property type="entry name" value="P-loop containing nucleoside triphosphate hydrolases"/>
    <property type="match status" value="1"/>
</dbReference>
<proteinExistence type="predicted"/>
<dbReference type="InParanoid" id="A0A0L0H4F1"/>
<keyword evidence="1" id="KW-0547">Nucleotide-binding</keyword>
<dbReference type="InterPro" id="IPR045735">
    <property type="entry name" value="Spore_III_AA_AAA+_ATPase"/>
</dbReference>
<dbReference type="eggNOG" id="ENOG502QQ4X">
    <property type="taxonomic scope" value="Eukaryota"/>
</dbReference>
<organism evidence="4 5">
    <name type="scientific">Spizellomyces punctatus (strain DAOM BR117)</name>
    <dbReference type="NCBI Taxonomy" id="645134"/>
    <lineage>
        <taxon>Eukaryota</taxon>
        <taxon>Fungi</taxon>
        <taxon>Fungi incertae sedis</taxon>
        <taxon>Chytridiomycota</taxon>
        <taxon>Chytridiomycota incertae sedis</taxon>
        <taxon>Chytridiomycetes</taxon>
        <taxon>Spizellomycetales</taxon>
        <taxon>Spizellomycetaceae</taxon>
        <taxon>Spizellomyces</taxon>
    </lineage>
</organism>
<keyword evidence="5" id="KW-1185">Reference proteome</keyword>
<accession>A0A0L0H4F1</accession>
<dbReference type="GO" id="GO:0005524">
    <property type="term" value="F:ATP binding"/>
    <property type="evidence" value="ECO:0007669"/>
    <property type="project" value="UniProtKB-KW"/>
</dbReference>
<evidence type="ECO:0000259" key="3">
    <source>
        <dbReference type="Pfam" id="PF19568"/>
    </source>
</evidence>
<dbReference type="InterPro" id="IPR027417">
    <property type="entry name" value="P-loop_NTPase"/>
</dbReference>
<gene>
    <name evidence="4" type="ORF">SPPG_08794</name>
</gene>